<dbReference type="PANTHER" id="PTHR45913">
    <property type="entry name" value="EPM2A-INTERACTING PROTEIN 1"/>
    <property type="match status" value="1"/>
</dbReference>
<evidence type="ECO:0000313" key="1">
    <source>
        <dbReference type="EMBL" id="KAJ4433600.1"/>
    </source>
</evidence>
<accession>A0ABQ8SHI8</accession>
<comment type="caution">
    <text evidence="1">The sequence shown here is derived from an EMBL/GenBank/DDBJ whole genome shotgun (WGS) entry which is preliminary data.</text>
</comment>
<dbReference type="Proteomes" id="UP001148838">
    <property type="component" value="Unassembled WGS sequence"/>
</dbReference>
<proteinExistence type="predicted"/>
<keyword evidence="2" id="KW-1185">Reference proteome</keyword>
<gene>
    <name evidence="1" type="ORF">ANN_15910</name>
</gene>
<name>A0ABQ8SHI8_PERAM</name>
<organism evidence="1 2">
    <name type="scientific">Periplaneta americana</name>
    <name type="common">American cockroach</name>
    <name type="synonym">Blatta americana</name>
    <dbReference type="NCBI Taxonomy" id="6978"/>
    <lineage>
        <taxon>Eukaryota</taxon>
        <taxon>Metazoa</taxon>
        <taxon>Ecdysozoa</taxon>
        <taxon>Arthropoda</taxon>
        <taxon>Hexapoda</taxon>
        <taxon>Insecta</taxon>
        <taxon>Pterygota</taxon>
        <taxon>Neoptera</taxon>
        <taxon>Polyneoptera</taxon>
        <taxon>Dictyoptera</taxon>
        <taxon>Blattodea</taxon>
        <taxon>Blattoidea</taxon>
        <taxon>Blattidae</taxon>
        <taxon>Blattinae</taxon>
        <taxon>Periplaneta</taxon>
    </lineage>
</organism>
<reference evidence="1 2" key="1">
    <citation type="journal article" date="2022" name="Allergy">
        <title>Genome assembly and annotation of Periplaneta americana reveal a comprehensive cockroach allergen profile.</title>
        <authorList>
            <person name="Wang L."/>
            <person name="Xiong Q."/>
            <person name="Saelim N."/>
            <person name="Wang L."/>
            <person name="Nong W."/>
            <person name="Wan A.T."/>
            <person name="Shi M."/>
            <person name="Liu X."/>
            <person name="Cao Q."/>
            <person name="Hui J.H.L."/>
            <person name="Sookrung N."/>
            <person name="Leung T.F."/>
            <person name="Tungtrongchitr A."/>
            <person name="Tsui S.K.W."/>
        </authorList>
    </citation>
    <scope>NUCLEOTIDE SEQUENCE [LARGE SCALE GENOMIC DNA]</scope>
    <source>
        <strain evidence="1">PWHHKU_190912</strain>
    </source>
</reference>
<dbReference type="PANTHER" id="PTHR45913:SF19">
    <property type="entry name" value="LOW QUALITY PROTEIN: ZINC FINGER BED DOMAIN-CONTAINING PROTEIN 5-LIKE"/>
    <property type="match status" value="1"/>
</dbReference>
<dbReference type="EMBL" id="JAJSOF020000027">
    <property type="protein sequence ID" value="KAJ4433600.1"/>
    <property type="molecule type" value="Genomic_DNA"/>
</dbReference>
<protein>
    <submittedName>
        <fullName evidence="1">Uncharacterized protein</fullName>
    </submittedName>
</protein>
<sequence>MERLYRCDSISRASFVQKWVVPREGAKAHFRAQESLSALQRKGKRQTKEVLYRKIEGELGGKFKRIMKSRLSEICPEDDVIQMTSIPPQSFLTSLAFQTYSATQHFQRNCNNFVAYSRLEFLNISLSDERQAAEENNTLQADICVPKRTADRAVSSGTSVTSCECISRVVLQTGAAERTGTHGNRYNSVTISPLDYDFISVSLITFREMRRRLVQETYGYNPGDTADLSVVCRTAVPKVCSAEPLGLRKNPLLSHQSSTSAQSKEDNNHCNLTFEEDSANSLGLSSEYATHDPASEFTIPSVELRHHFDTHPDFTNETADYVKRKCDELHAVQTKILSRVKTNNYKALETSYLVSHDLGLTGKPHTFAGILIKQLLVKAVKCMVDERIAKLISSVPLSNNTVHNGIQDISNNVKNIIISCIKETQFLLQLDESTDVAGLAVLMTFVQYEFSDSFHEDILFCKPLPSSTMGSEFFSPDRCLH</sequence>
<evidence type="ECO:0000313" key="2">
    <source>
        <dbReference type="Proteomes" id="UP001148838"/>
    </source>
</evidence>